<comment type="caution">
    <text evidence="1">The sequence shown here is derived from an EMBL/GenBank/DDBJ whole genome shotgun (WGS) entry which is preliminary data.</text>
</comment>
<dbReference type="AlphaFoldDB" id="A0A7Y8VTB5"/>
<keyword evidence="2" id="KW-1185">Reference proteome</keyword>
<gene>
    <name evidence="1" type="ORF">HW270_08430</name>
</gene>
<dbReference type="Proteomes" id="UP000526307">
    <property type="component" value="Unassembled WGS sequence"/>
</dbReference>
<name>A0A7Y8VTB5_9FIRM</name>
<evidence type="ECO:0008006" key="3">
    <source>
        <dbReference type="Google" id="ProtNLM"/>
    </source>
</evidence>
<evidence type="ECO:0000313" key="1">
    <source>
        <dbReference type="EMBL" id="NWO24072.1"/>
    </source>
</evidence>
<reference evidence="1 2" key="1">
    <citation type="submission" date="2020-06" db="EMBL/GenBank/DDBJ databases">
        <title>Mogibacterium timidum strain W9173 genomic sequence.</title>
        <authorList>
            <person name="Wade W.G."/>
            <person name="Johnston C.D."/>
            <person name="Chen T."/>
            <person name="Dewhirst F.E."/>
        </authorList>
    </citation>
    <scope>NUCLEOTIDE SEQUENCE [LARGE SCALE GENOMIC DNA]</scope>
    <source>
        <strain evidence="1 2">W9173</strain>
    </source>
</reference>
<dbReference type="RefSeq" id="WP_156791971.1">
    <property type="nucleotide sequence ID" value="NZ_CALIBD010000029.1"/>
</dbReference>
<dbReference type="SUPFAM" id="SSF52540">
    <property type="entry name" value="P-loop containing nucleoside triphosphate hydrolases"/>
    <property type="match status" value="1"/>
</dbReference>
<dbReference type="Gene3D" id="3.40.50.300">
    <property type="entry name" value="P-loop containing nucleotide triphosphate hydrolases"/>
    <property type="match status" value="1"/>
</dbReference>
<protein>
    <recommendedName>
        <fullName evidence="3">AAA domain-containing protein</fullName>
    </recommendedName>
</protein>
<evidence type="ECO:0000313" key="2">
    <source>
        <dbReference type="Proteomes" id="UP000526307"/>
    </source>
</evidence>
<accession>A0A7Y8VTB5</accession>
<dbReference type="EMBL" id="JABXYR010000002">
    <property type="protein sequence ID" value="NWO24072.1"/>
    <property type="molecule type" value="Genomic_DNA"/>
</dbReference>
<organism evidence="1 2">
    <name type="scientific">Mogibacterium timidum</name>
    <dbReference type="NCBI Taxonomy" id="35519"/>
    <lineage>
        <taxon>Bacteria</taxon>
        <taxon>Bacillati</taxon>
        <taxon>Bacillota</taxon>
        <taxon>Clostridia</taxon>
        <taxon>Peptostreptococcales</taxon>
        <taxon>Anaerovoracaceae</taxon>
        <taxon>Mogibacterium</taxon>
    </lineage>
</organism>
<sequence>MMRVRVLLNDKDYLTSFIDMASKAEKDIFIDLGFDGLIRNGEMLITDFSIDSLSHQYPNLSLSSVCMLVEGKAGEDYSAGPFRLFKYQRFDDLISKLKVCYYTLTGDSGIKSSNCIKIGFCFSNDVYKSTLIDELAKLLVYRCGVNLLVLSLKFMSDYCQNASYRHVDESLLKRLIYSIDRGMEIPIDSFFYTDSFGVYRLESSRIINPISEMRDDIFEKLIRYVTQNFFDVIIFDVSRCFSNRNLNVLKHMNQIVVVTSSPDFSKDNSPFAEELGLSDITAINPEVEGSALEIRMNEIIDDILSK</sequence>
<dbReference type="InterPro" id="IPR027417">
    <property type="entry name" value="P-loop_NTPase"/>
</dbReference>
<proteinExistence type="predicted"/>